<proteinExistence type="predicted"/>
<organism evidence="1 2">
    <name type="scientific">Baudoinia panamericana (strain UAMH 10762)</name>
    <name type="common">Angels' share fungus</name>
    <name type="synonym">Baudoinia compniacensis (strain UAMH 10762)</name>
    <dbReference type="NCBI Taxonomy" id="717646"/>
    <lineage>
        <taxon>Eukaryota</taxon>
        <taxon>Fungi</taxon>
        <taxon>Dikarya</taxon>
        <taxon>Ascomycota</taxon>
        <taxon>Pezizomycotina</taxon>
        <taxon>Dothideomycetes</taxon>
        <taxon>Dothideomycetidae</taxon>
        <taxon>Mycosphaerellales</taxon>
        <taxon>Teratosphaeriaceae</taxon>
        <taxon>Baudoinia</taxon>
    </lineage>
</organism>
<reference evidence="1 2" key="1">
    <citation type="journal article" date="2012" name="PLoS Pathog.">
        <title>Diverse lifestyles and strategies of plant pathogenesis encoded in the genomes of eighteen Dothideomycetes fungi.</title>
        <authorList>
            <person name="Ohm R.A."/>
            <person name="Feau N."/>
            <person name="Henrissat B."/>
            <person name="Schoch C.L."/>
            <person name="Horwitz B.A."/>
            <person name="Barry K.W."/>
            <person name="Condon B.J."/>
            <person name="Copeland A.C."/>
            <person name="Dhillon B."/>
            <person name="Glaser F."/>
            <person name="Hesse C.N."/>
            <person name="Kosti I."/>
            <person name="LaButti K."/>
            <person name="Lindquist E.A."/>
            <person name="Lucas S."/>
            <person name="Salamov A.A."/>
            <person name="Bradshaw R.E."/>
            <person name="Ciuffetti L."/>
            <person name="Hamelin R.C."/>
            <person name="Kema G.H.J."/>
            <person name="Lawrence C."/>
            <person name="Scott J.A."/>
            <person name="Spatafora J.W."/>
            <person name="Turgeon B.G."/>
            <person name="de Wit P.J.G.M."/>
            <person name="Zhong S."/>
            <person name="Goodwin S.B."/>
            <person name="Grigoriev I.V."/>
        </authorList>
    </citation>
    <scope>NUCLEOTIDE SEQUENCE [LARGE SCALE GENOMIC DNA]</scope>
    <source>
        <strain evidence="1 2">UAMH 10762</strain>
    </source>
</reference>
<protein>
    <submittedName>
        <fullName evidence="1">Uncharacterized protein</fullName>
    </submittedName>
</protein>
<gene>
    <name evidence="1" type="ORF">BAUCODRAFT_34118</name>
</gene>
<dbReference type="GeneID" id="19112329"/>
<sequence length="56" mass="6207">MDRASPPGSIPVQNYHTIIFVPQESEDSLMANSIAETRGGKHSSTQVLDYLIANYR</sequence>
<dbReference type="KEGG" id="bcom:BAUCODRAFT_34118"/>
<evidence type="ECO:0000313" key="1">
    <source>
        <dbReference type="EMBL" id="EMC96725.1"/>
    </source>
</evidence>
<accession>M2NCT1</accession>
<dbReference type="RefSeq" id="XP_007676154.1">
    <property type="nucleotide sequence ID" value="XM_007677964.1"/>
</dbReference>
<keyword evidence="2" id="KW-1185">Reference proteome</keyword>
<name>M2NCT1_BAUPA</name>
<dbReference type="Proteomes" id="UP000011761">
    <property type="component" value="Unassembled WGS sequence"/>
</dbReference>
<evidence type="ECO:0000313" key="2">
    <source>
        <dbReference type="Proteomes" id="UP000011761"/>
    </source>
</evidence>
<dbReference type="EMBL" id="KB445555">
    <property type="protein sequence ID" value="EMC96725.1"/>
    <property type="molecule type" value="Genomic_DNA"/>
</dbReference>
<dbReference type="HOGENOM" id="CLU_3013848_0_0_1"/>
<dbReference type="AlphaFoldDB" id="M2NCT1"/>